<evidence type="ECO:0000256" key="3">
    <source>
        <dbReference type="ARBA" id="ARBA00022679"/>
    </source>
</evidence>
<evidence type="ECO:0000256" key="4">
    <source>
        <dbReference type="ARBA" id="ARBA00022691"/>
    </source>
</evidence>
<dbReference type="InterPro" id="IPR050082">
    <property type="entry name" value="RNA_methyltr_RlmE"/>
</dbReference>
<evidence type="ECO:0000256" key="8">
    <source>
        <dbReference type="ARBA" id="ARBA00041995"/>
    </source>
</evidence>
<name>A0A847SAG9_9NEIS</name>
<proteinExistence type="inferred from homology"/>
<feature type="binding site" evidence="11">
    <location>
        <position position="60"/>
    </location>
    <ligand>
        <name>S-adenosyl-L-methionine</name>
        <dbReference type="ChEBI" id="CHEBI:59789"/>
    </ligand>
</feature>
<dbReference type="PANTHER" id="PTHR10920">
    <property type="entry name" value="RIBOSOMAL RNA METHYLTRANSFERASE"/>
    <property type="match status" value="1"/>
</dbReference>
<gene>
    <name evidence="11" type="primary">rlmE</name>
    <name evidence="11" type="synonym">ftsJ</name>
    <name evidence="11" type="synonym">rrmJ</name>
    <name evidence="14" type="ORF">HF682_02795</name>
</gene>
<evidence type="ECO:0000256" key="2">
    <source>
        <dbReference type="ARBA" id="ARBA00022603"/>
    </source>
</evidence>
<dbReference type="PANTHER" id="PTHR10920:SF18">
    <property type="entry name" value="RRNA METHYLTRANSFERASE 2, MITOCHONDRIAL"/>
    <property type="match status" value="1"/>
</dbReference>
<dbReference type="FunFam" id="3.40.50.150:FF:000005">
    <property type="entry name" value="Ribosomal RNA large subunit methyltransferase E"/>
    <property type="match status" value="1"/>
</dbReference>
<sequence length="219" mass="24833">MTRNKTSKAWMQQHVTDHWVQQAQARGYRSRAAFKLLEIHEKDQLFRRGMTVVDLGSTPGSWSQVARELVGDEGRLFALDILPMDPLPRVDFIQGDFREDKVLAELESRLAGRQVDLVISDIAPNLSGNRTTDQARSIYLNELALDFASRWLRPGGHFVVKVFQGEGYPDFMEQMRQHFKQVLTRKPKASRDKSTEVYLLGKSCLVNSAGAVDNEDSPA</sequence>
<dbReference type="SUPFAM" id="SSF53335">
    <property type="entry name" value="S-adenosyl-L-methionine-dependent methyltransferases"/>
    <property type="match status" value="1"/>
</dbReference>
<evidence type="ECO:0000256" key="10">
    <source>
        <dbReference type="ARBA" id="ARBA00048970"/>
    </source>
</evidence>
<feature type="active site" description="Proton acceptor" evidence="11 12">
    <location>
        <position position="161"/>
    </location>
</feature>
<keyword evidence="4 11" id="KW-0949">S-adenosyl-L-methionine</keyword>
<evidence type="ECO:0000256" key="6">
    <source>
        <dbReference type="ARBA" id="ARBA00038861"/>
    </source>
</evidence>
<comment type="similarity">
    <text evidence="11">Belongs to the class I-like SAM-binding methyltransferase superfamily. RNA methyltransferase RlmE family.</text>
</comment>
<feature type="binding site" evidence="11">
    <location>
        <position position="62"/>
    </location>
    <ligand>
        <name>S-adenosyl-L-methionine</name>
        <dbReference type="ChEBI" id="CHEBI:59789"/>
    </ligand>
</feature>
<keyword evidence="11" id="KW-0963">Cytoplasm</keyword>
<comment type="catalytic activity">
    <reaction evidence="10 11">
        <text>uridine(2552) in 23S rRNA + S-adenosyl-L-methionine = 2'-O-methyluridine(2552) in 23S rRNA + S-adenosyl-L-homocysteine + H(+)</text>
        <dbReference type="Rhea" id="RHEA:42720"/>
        <dbReference type="Rhea" id="RHEA-COMP:10202"/>
        <dbReference type="Rhea" id="RHEA-COMP:10203"/>
        <dbReference type="ChEBI" id="CHEBI:15378"/>
        <dbReference type="ChEBI" id="CHEBI:57856"/>
        <dbReference type="ChEBI" id="CHEBI:59789"/>
        <dbReference type="ChEBI" id="CHEBI:65315"/>
        <dbReference type="ChEBI" id="CHEBI:74478"/>
        <dbReference type="EC" id="2.1.1.166"/>
    </reaction>
</comment>
<dbReference type="PIRSF" id="PIRSF005461">
    <property type="entry name" value="23S_rRNA_mtase"/>
    <property type="match status" value="1"/>
</dbReference>
<accession>A0A847SAG9</accession>
<feature type="binding site" evidence="11">
    <location>
        <position position="96"/>
    </location>
    <ligand>
        <name>S-adenosyl-L-methionine</name>
        <dbReference type="ChEBI" id="CHEBI:59789"/>
    </ligand>
</feature>
<keyword evidence="15" id="KW-1185">Reference proteome</keyword>
<evidence type="ECO:0000256" key="11">
    <source>
        <dbReference type="HAMAP-Rule" id="MF_01547"/>
    </source>
</evidence>
<dbReference type="HAMAP" id="MF_01547">
    <property type="entry name" value="RNA_methyltr_E"/>
    <property type="match status" value="1"/>
</dbReference>
<evidence type="ECO:0000259" key="13">
    <source>
        <dbReference type="Pfam" id="PF01728"/>
    </source>
</evidence>
<protein>
    <recommendedName>
        <fullName evidence="7 11">Ribosomal RNA large subunit methyltransferase E</fullName>
        <ecNumber evidence="6 11">2.1.1.166</ecNumber>
    </recommendedName>
    <alternativeName>
        <fullName evidence="9 11">23S rRNA Um2552 methyltransferase</fullName>
    </alternativeName>
    <alternativeName>
        <fullName evidence="8 11">rRNA (uridine-2'-O-)-methyltransferase</fullName>
    </alternativeName>
</protein>
<dbReference type="Gene3D" id="3.40.50.150">
    <property type="entry name" value="Vaccinia Virus protein VP39"/>
    <property type="match status" value="1"/>
</dbReference>
<dbReference type="GO" id="GO:0008650">
    <property type="term" value="F:rRNA (uridine-2'-O-)-methyltransferase activity"/>
    <property type="evidence" value="ECO:0007669"/>
    <property type="project" value="UniProtKB-UniRule"/>
</dbReference>
<evidence type="ECO:0000256" key="12">
    <source>
        <dbReference type="PIRSR" id="PIRSR005461-1"/>
    </source>
</evidence>
<comment type="subcellular location">
    <subcellularLocation>
        <location evidence="11">Cytoplasm</location>
    </subcellularLocation>
</comment>
<dbReference type="GO" id="GO:0005737">
    <property type="term" value="C:cytoplasm"/>
    <property type="evidence" value="ECO:0007669"/>
    <property type="project" value="UniProtKB-SubCell"/>
</dbReference>
<comment type="caution">
    <text evidence="14">The sequence shown here is derived from an EMBL/GenBank/DDBJ whole genome shotgun (WGS) entry which is preliminary data.</text>
</comment>
<evidence type="ECO:0000256" key="1">
    <source>
        <dbReference type="ARBA" id="ARBA00022552"/>
    </source>
</evidence>
<dbReference type="Pfam" id="PF01728">
    <property type="entry name" value="FtsJ"/>
    <property type="match status" value="1"/>
</dbReference>
<organism evidence="14 15">
    <name type="scientific">Leeia aquatica</name>
    <dbReference type="NCBI Taxonomy" id="2725557"/>
    <lineage>
        <taxon>Bacteria</taxon>
        <taxon>Pseudomonadati</taxon>
        <taxon>Pseudomonadota</taxon>
        <taxon>Betaproteobacteria</taxon>
        <taxon>Neisseriales</taxon>
        <taxon>Leeiaceae</taxon>
        <taxon>Leeia</taxon>
    </lineage>
</organism>
<evidence type="ECO:0000256" key="5">
    <source>
        <dbReference type="ARBA" id="ARBA00037569"/>
    </source>
</evidence>
<dbReference type="InterPro" id="IPR015507">
    <property type="entry name" value="rRNA-MeTfrase_E"/>
</dbReference>
<keyword evidence="3 11" id="KW-0808">Transferase</keyword>
<dbReference type="InterPro" id="IPR029063">
    <property type="entry name" value="SAM-dependent_MTases_sf"/>
</dbReference>
<dbReference type="EMBL" id="JABAIM010000001">
    <property type="protein sequence ID" value="NLR74078.1"/>
    <property type="molecule type" value="Genomic_DNA"/>
</dbReference>
<feature type="binding site" evidence="11">
    <location>
        <position position="80"/>
    </location>
    <ligand>
        <name>S-adenosyl-L-methionine</name>
        <dbReference type="ChEBI" id="CHEBI:59789"/>
    </ligand>
</feature>
<comment type="function">
    <text evidence="5 11">Specifically methylates the uridine in position 2552 of 23S rRNA at the 2'-O position of the ribose in the fully assembled 50S ribosomal subunit.</text>
</comment>
<evidence type="ECO:0000256" key="9">
    <source>
        <dbReference type="ARBA" id="ARBA00042745"/>
    </source>
</evidence>
<evidence type="ECO:0000313" key="15">
    <source>
        <dbReference type="Proteomes" id="UP000587991"/>
    </source>
</evidence>
<feature type="binding site" evidence="11">
    <location>
        <position position="121"/>
    </location>
    <ligand>
        <name>S-adenosyl-L-methionine</name>
        <dbReference type="ChEBI" id="CHEBI:59789"/>
    </ligand>
</feature>
<dbReference type="AlphaFoldDB" id="A0A847SAG9"/>
<dbReference type="InterPro" id="IPR002877">
    <property type="entry name" value="RNA_MeTrfase_FtsJ_dom"/>
</dbReference>
<dbReference type="RefSeq" id="WP_168875715.1">
    <property type="nucleotide sequence ID" value="NZ_JABAIM010000001.1"/>
</dbReference>
<dbReference type="Proteomes" id="UP000587991">
    <property type="component" value="Unassembled WGS sequence"/>
</dbReference>
<evidence type="ECO:0000256" key="7">
    <source>
        <dbReference type="ARBA" id="ARBA00041129"/>
    </source>
</evidence>
<dbReference type="EC" id="2.1.1.166" evidence="6 11"/>
<reference evidence="14 15" key="1">
    <citation type="submission" date="2020-04" db="EMBL/GenBank/DDBJ databases">
        <title>Draft genome of Leeia sp. IMCC25680.</title>
        <authorList>
            <person name="Song J."/>
            <person name="Cho J.-C."/>
        </authorList>
    </citation>
    <scope>NUCLEOTIDE SEQUENCE [LARGE SCALE GENOMIC DNA]</scope>
    <source>
        <strain evidence="14 15">IMCC25680</strain>
    </source>
</reference>
<keyword evidence="1 11" id="KW-0698">rRNA processing</keyword>
<feature type="domain" description="Ribosomal RNA methyltransferase FtsJ" evidence="13">
    <location>
        <begin position="28"/>
        <end position="202"/>
    </location>
</feature>
<evidence type="ECO:0000313" key="14">
    <source>
        <dbReference type="EMBL" id="NLR74078.1"/>
    </source>
</evidence>
<keyword evidence="2 11" id="KW-0489">Methyltransferase</keyword>